<dbReference type="Pfam" id="PF03884">
    <property type="entry name" value="YacG"/>
    <property type="match status" value="1"/>
</dbReference>
<dbReference type="SUPFAM" id="SSF57716">
    <property type="entry name" value="Glucocorticoid receptor-like (DNA-binding domain)"/>
    <property type="match status" value="1"/>
</dbReference>
<protein>
    <submittedName>
        <fullName evidence="2">DNA gyrase inhibitor YacG</fullName>
    </submittedName>
</protein>
<organism evidence="2">
    <name type="scientific">mine drainage metagenome</name>
    <dbReference type="NCBI Taxonomy" id="410659"/>
    <lineage>
        <taxon>unclassified sequences</taxon>
        <taxon>metagenomes</taxon>
        <taxon>ecological metagenomes</taxon>
    </lineage>
</organism>
<dbReference type="InterPro" id="IPR005584">
    <property type="entry name" value="DNA_gyrase_inhibitor_YacG"/>
</dbReference>
<accession>A0A1J5RR45</accession>
<name>A0A1J5RR45_9ZZZZ</name>
<feature type="region of interest" description="Disordered" evidence="1">
    <location>
        <begin position="47"/>
        <end position="66"/>
    </location>
</feature>
<dbReference type="Gene3D" id="3.30.50.10">
    <property type="entry name" value="Erythroid Transcription Factor GATA-1, subunit A"/>
    <property type="match status" value="1"/>
</dbReference>
<reference evidence="2" key="1">
    <citation type="submission" date="2016-10" db="EMBL/GenBank/DDBJ databases">
        <title>Sequence of Gallionella enrichment culture.</title>
        <authorList>
            <person name="Poehlein A."/>
            <person name="Muehling M."/>
            <person name="Daniel R."/>
        </authorList>
    </citation>
    <scope>NUCLEOTIDE SEQUENCE</scope>
</reference>
<comment type="caution">
    <text evidence="2">The sequence shown here is derived from an EMBL/GenBank/DDBJ whole genome shotgun (WGS) entry which is preliminary data.</text>
</comment>
<evidence type="ECO:0000256" key="1">
    <source>
        <dbReference type="SAM" id="MobiDB-lite"/>
    </source>
</evidence>
<dbReference type="AlphaFoldDB" id="A0A1J5RR45"/>
<dbReference type="EMBL" id="MLJW01000119">
    <property type="protein sequence ID" value="OIQ98462.1"/>
    <property type="molecule type" value="Genomic_DNA"/>
</dbReference>
<dbReference type="GO" id="GO:0006355">
    <property type="term" value="P:regulation of DNA-templated transcription"/>
    <property type="evidence" value="ECO:0007669"/>
    <property type="project" value="InterPro"/>
</dbReference>
<dbReference type="GO" id="GO:0008270">
    <property type="term" value="F:zinc ion binding"/>
    <property type="evidence" value="ECO:0007669"/>
    <property type="project" value="InterPro"/>
</dbReference>
<gene>
    <name evidence="2" type="primary">yacG_6</name>
    <name evidence="2" type="ORF">GALL_195880</name>
</gene>
<dbReference type="HAMAP" id="MF_00649">
    <property type="entry name" value="DNA_gyrase_inhibitor_YacG"/>
    <property type="match status" value="1"/>
</dbReference>
<proteinExistence type="inferred from homology"/>
<dbReference type="InterPro" id="IPR013088">
    <property type="entry name" value="Znf_NHR/GATA"/>
</dbReference>
<evidence type="ECO:0000313" key="2">
    <source>
        <dbReference type="EMBL" id="OIQ98462.1"/>
    </source>
</evidence>
<sequence length="66" mass="6968">MTAPAHSPAPPCSICGKPSDPRLRPFCSRRCADVDLNRWLGEVYVVPGDDPAAAASGPPDGDDEDF</sequence>
<feature type="region of interest" description="Disordered" evidence="1">
    <location>
        <begin position="1"/>
        <end position="21"/>
    </location>
</feature>
<feature type="compositionally biased region" description="Low complexity" evidence="1">
    <location>
        <begin position="47"/>
        <end position="59"/>
    </location>
</feature>